<protein>
    <recommendedName>
        <fullName evidence="2">RRM domain-containing protein</fullName>
    </recommendedName>
</protein>
<sequence length="304" mass="35581">MHIKEEDNDTDLGASYDPYRYKARSYKDMVDPFSSIIKNEEKEIESEIYGTIFTLQIMSKSMSSYEIYMLIEDKLNIEIEDLTIIKDNKGKYTGLVIVQLREKVSKSQLQQLETIQFKGKSIATQLYTSEQEYKEFIKSIVLQKLQLITLPMLKSVPLVYVYNFEGDQNDIKEVFSQVGTILLAEQKKDYFILYFSSEFEAIQASRLLNLSMINGKEIKLTLFYPRSVERSFGIRFCNDINIILNMIKKFGKIESSKQYQDGTIYILMENSKSSKKACLWLNNKKIDCSYISTFFIKYNEYKKA</sequence>
<proteinExistence type="predicted"/>
<dbReference type="Proteomes" id="UP000001542">
    <property type="component" value="Unassembled WGS sequence"/>
</dbReference>
<name>A2EK81_TRIV3</name>
<organism evidence="3 4">
    <name type="scientific">Trichomonas vaginalis (strain ATCC PRA-98 / G3)</name>
    <dbReference type="NCBI Taxonomy" id="412133"/>
    <lineage>
        <taxon>Eukaryota</taxon>
        <taxon>Metamonada</taxon>
        <taxon>Parabasalia</taxon>
        <taxon>Trichomonadida</taxon>
        <taxon>Trichomonadidae</taxon>
        <taxon>Trichomonas</taxon>
    </lineage>
</organism>
<gene>
    <name evidence="3" type="ORF">TVAG_100150</name>
</gene>
<evidence type="ECO:0000313" key="3">
    <source>
        <dbReference type="EMBL" id="EAY06974.1"/>
    </source>
</evidence>
<dbReference type="SUPFAM" id="SSF54928">
    <property type="entry name" value="RNA-binding domain, RBD"/>
    <property type="match status" value="1"/>
</dbReference>
<reference evidence="3" key="1">
    <citation type="submission" date="2006-10" db="EMBL/GenBank/DDBJ databases">
        <authorList>
            <person name="Amadeo P."/>
            <person name="Zhao Q."/>
            <person name="Wortman J."/>
            <person name="Fraser-Liggett C."/>
            <person name="Carlton J."/>
        </authorList>
    </citation>
    <scope>NUCLEOTIDE SEQUENCE</scope>
    <source>
        <strain evidence="3">G3</strain>
    </source>
</reference>
<dbReference type="KEGG" id="tva:4764858"/>
<dbReference type="AlphaFoldDB" id="A2EK81"/>
<accession>A2EK81</accession>
<reference evidence="3" key="2">
    <citation type="journal article" date="2007" name="Science">
        <title>Draft genome sequence of the sexually transmitted pathogen Trichomonas vaginalis.</title>
        <authorList>
            <person name="Carlton J.M."/>
            <person name="Hirt R.P."/>
            <person name="Silva J.C."/>
            <person name="Delcher A.L."/>
            <person name="Schatz M."/>
            <person name="Zhao Q."/>
            <person name="Wortman J.R."/>
            <person name="Bidwell S.L."/>
            <person name="Alsmark U.C.M."/>
            <person name="Besteiro S."/>
            <person name="Sicheritz-Ponten T."/>
            <person name="Noel C.J."/>
            <person name="Dacks J.B."/>
            <person name="Foster P.G."/>
            <person name="Simillion C."/>
            <person name="Van de Peer Y."/>
            <person name="Miranda-Saavedra D."/>
            <person name="Barton G.J."/>
            <person name="Westrop G.D."/>
            <person name="Mueller S."/>
            <person name="Dessi D."/>
            <person name="Fiori P.L."/>
            <person name="Ren Q."/>
            <person name="Paulsen I."/>
            <person name="Zhang H."/>
            <person name="Bastida-Corcuera F.D."/>
            <person name="Simoes-Barbosa A."/>
            <person name="Brown M.T."/>
            <person name="Hayes R.D."/>
            <person name="Mukherjee M."/>
            <person name="Okumura C.Y."/>
            <person name="Schneider R."/>
            <person name="Smith A.J."/>
            <person name="Vanacova S."/>
            <person name="Villalvazo M."/>
            <person name="Haas B.J."/>
            <person name="Pertea M."/>
            <person name="Feldblyum T.V."/>
            <person name="Utterback T.R."/>
            <person name="Shu C.L."/>
            <person name="Osoegawa K."/>
            <person name="de Jong P.J."/>
            <person name="Hrdy I."/>
            <person name="Horvathova L."/>
            <person name="Zubacova Z."/>
            <person name="Dolezal P."/>
            <person name="Malik S.B."/>
            <person name="Logsdon J.M. Jr."/>
            <person name="Henze K."/>
            <person name="Gupta A."/>
            <person name="Wang C.C."/>
            <person name="Dunne R.L."/>
            <person name="Upcroft J.A."/>
            <person name="Upcroft P."/>
            <person name="White O."/>
            <person name="Salzberg S.L."/>
            <person name="Tang P."/>
            <person name="Chiu C.-H."/>
            <person name="Lee Y.-S."/>
            <person name="Embley T.M."/>
            <person name="Coombs G.H."/>
            <person name="Mottram J.C."/>
            <person name="Tachezy J."/>
            <person name="Fraser-Liggett C.M."/>
            <person name="Johnson P.J."/>
        </authorList>
    </citation>
    <scope>NUCLEOTIDE SEQUENCE [LARGE SCALE GENOMIC DNA]</scope>
    <source>
        <strain evidence="3">G3</strain>
    </source>
</reference>
<dbReference type="InterPro" id="IPR035979">
    <property type="entry name" value="RBD_domain_sf"/>
</dbReference>
<dbReference type="SMR" id="A2EK81"/>
<dbReference type="VEuPathDB" id="TrichDB:TVAG_100150"/>
<keyword evidence="1" id="KW-0694">RNA-binding</keyword>
<feature type="domain" description="RRM" evidence="2">
    <location>
        <begin position="157"/>
        <end position="225"/>
    </location>
</feature>
<dbReference type="InterPro" id="IPR012677">
    <property type="entry name" value="Nucleotide-bd_a/b_plait_sf"/>
</dbReference>
<dbReference type="PROSITE" id="PS50102">
    <property type="entry name" value="RRM"/>
    <property type="match status" value="1"/>
</dbReference>
<dbReference type="RefSeq" id="XP_001319197.1">
    <property type="nucleotide sequence ID" value="XM_001319162.1"/>
</dbReference>
<evidence type="ECO:0000259" key="2">
    <source>
        <dbReference type="PROSITE" id="PS50102"/>
    </source>
</evidence>
<evidence type="ECO:0000256" key="1">
    <source>
        <dbReference type="PROSITE-ProRule" id="PRU00176"/>
    </source>
</evidence>
<dbReference type="InParanoid" id="A2EK81"/>
<dbReference type="EMBL" id="DS113411">
    <property type="protein sequence ID" value="EAY06974.1"/>
    <property type="molecule type" value="Genomic_DNA"/>
</dbReference>
<dbReference type="GO" id="GO:0003723">
    <property type="term" value="F:RNA binding"/>
    <property type="evidence" value="ECO:0007669"/>
    <property type="project" value="UniProtKB-UniRule"/>
</dbReference>
<dbReference type="VEuPathDB" id="TrichDB:TVAGG3_0838660"/>
<dbReference type="InterPro" id="IPR000504">
    <property type="entry name" value="RRM_dom"/>
</dbReference>
<evidence type="ECO:0000313" key="4">
    <source>
        <dbReference type="Proteomes" id="UP000001542"/>
    </source>
</evidence>
<dbReference type="Gene3D" id="3.30.70.330">
    <property type="match status" value="1"/>
</dbReference>
<keyword evidence="4" id="KW-1185">Reference proteome</keyword>